<dbReference type="InterPro" id="IPR042189">
    <property type="entry name" value="RNA_pol_sigma_70_r1_1_sf"/>
</dbReference>
<sequence length="253" mass="28096">MDVVQFQEKLREICDLGKQNGNLLTHEQIREHFASTDLETSQMVKVLQYLKLQGITIEGEENAAQAEEAAGEAEAQPNGTKTPLTPEEEAYLKEYLSEVSTGKEVSQEMVHTLFENLADGDALAEAALTSIYLPVAANMAADMNCAEIHLADLIQEANVVLLTALSDPEAEHKDDPWLRLQLRKGIIAAIEDQTQQKFQDDCLVAKVEKLESAVKDLTDDDGENRFTIDELAVILDMNVDEIRDILRLTGDDK</sequence>
<keyword evidence="4" id="KW-1185">Reference proteome</keyword>
<protein>
    <recommendedName>
        <fullName evidence="2">RNA polymerase sigma factor 70 region 1.1 domain-containing protein</fullName>
    </recommendedName>
</protein>
<dbReference type="SUPFAM" id="SSF88946">
    <property type="entry name" value="Sigma2 domain of RNA polymerase sigma factors"/>
    <property type="match status" value="1"/>
</dbReference>
<accession>A0A8I0ACJ2</accession>
<feature type="domain" description="RNA polymerase sigma factor 70 region 1.1" evidence="2">
    <location>
        <begin position="7"/>
        <end position="73"/>
    </location>
</feature>
<dbReference type="RefSeq" id="WP_021925614.1">
    <property type="nucleotide sequence ID" value="NZ_JACOOT010000040.1"/>
</dbReference>
<dbReference type="GO" id="GO:0003677">
    <property type="term" value="F:DNA binding"/>
    <property type="evidence" value="ECO:0007669"/>
    <property type="project" value="InterPro"/>
</dbReference>
<proteinExistence type="predicted"/>
<feature type="region of interest" description="Disordered" evidence="1">
    <location>
        <begin position="62"/>
        <end position="84"/>
    </location>
</feature>
<evidence type="ECO:0000256" key="1">
    <source>
        <dbReference type="SAM" id="MobiDB-lite"/>
    </source>
</evidence>
<dbReference type="Proteomes" id="UP000652847">
    <property type="component" value="Unassembled WGS sequence"/>
</dbReference>
<evidence type="ECO:0000313" key="3">
    <source>
        <dbReference type="EMBL" id="MBC5652854.1"/>
    </source>
</evidence>
<organism evidence="3 4">
    <name type="scientific">Blautia segnis</name>
    <dbReference type="NCBI Taxonomy" id="2763030"/>
    <lineage>
        <taxon>Bacteria</taxon>
        <taxon>Bacillati</taxon>
        <taxon>Bacillota</taxon>
        <taxon>Clostridia</taxon>
        <taxon>Lachnospirales</taxon>
        <taxon>Lachnospiraceae</taxon>
        <taxon>Blautia</taxon>
    </lineage>
</organism>
<name>A0A8I0ACJ2_9FIRM</name>
<reference evidence="3 4" key="1">
    <citation type="submission" date="2020-08" db="EMBL/GenBank/DDBJ databases">
        <title>Genome public.</title>
        <authorList>
            <person name="Liu C."/>
            <person name="Sun Q."/>
        </authorList>
    </citation>
    <scope>NUCLEOTIDE SEQUENCE [LARGE SCALE GENOMIC DNA]</scope>
    <source>
        <strain evidence="3 4">BX17</strain>
    </source>
</reference>
<dbReference type="InterPro" id="IPR013325">
    <property type="entry name" value="RNA_pol_sigma_r2"/>
</dbReference>
<dbReference type="EMBL" id="JACOOT010000040">
    <property type="protein sequence ID" value="MBC5652854.1"/>
    <property type="molecule type" value="Genomic_DNA"/>
</dbReference>
<evidence type="ECO:0000313" key="4">
    <source>
        <dbReference type="Proteomes" id="UP000652847"/>
    </source>
</evidence>
<dbReference type="GO" id="GO:0006352">
    <property type="term" value="P:DNA-templated transcription initiation"/>
    <property type="evidence" value="ECO:0007669"/>
    <property type="project" value="InterPro"/>
</dbReference>
<dbReference type="AlphaFoldDB" id="A0A8I0ACJ2"/>
<dbReference type="InterPro" id="IPR007127">
    <property type="entry name" value="RNA_pol_sigma_70_r1_1"/>
</dbReference>
<evidence type="ECO:0000259" key="2">
    <source>
        <dbReference type="Pfam" id="PF03979"/>
    </source>
</evidence>
<feature type="compositionally biased region" description="Low complexity" evidence="1">
    <location>
        <begin position="62"/>
        <end position="76"/>
    </location>
</feature>
<dbReference type="Gene3D" id="1.10.220.120">
    <property type="entry name" value="Sigma-70 factor, region 1.1"/>
    <property type="match status" value="1"/>
</dbReference>
<dbReference type="Pfam" id="PF03979">
    <property type="entry name" value="Sigma70_r1_1"/>
    <property type="match status" value="1"/>
</dbReference>
<comment type="caution">
    <text evidence="3">The sequence shown here is derived from an EMBL/GenBank/DDBJ whole genome shotgun (WGS) entry which is preliminary data.</text>
</comment>
<dbReference type="GO" id="GO:0016987">
    <property type="term" value="F:sigma factor activity"/>
    <property type="evidence" value="ECO:0007669"/>
    <property type="project" value="InterPro"/>
</dbReference>
<gene>
    <name evidence="3" type="ORF">H8S54_17600</name>
</gene>